<evidence type="ECO:0000313" key="7">
    <source>
        <dbReference type="Proteomes" id="UP000436016"/>
    </source>
</evidence>
<name>A0A6B0TN42_9RHOB</name>
<dbReference type="InterPro" id="IPR000847">
    <property type="entry name" value="LysR_HTH_N"/>
</dbReference>
<keyword evidence="3" id="KW-0238">DNA-binding</keyword>
<dbReference type="Gene3D" id="3.40.190.10">
    <property type="entry name" value="Periplasmic binding protein-like II"/>
    <property type="match status" value="2"/>
</dbReference>
<dbReference type="GO" id="GO:0043565">
    <property type="term" value="F:sequence-specific DNA binding"/>
    <property type="evidence" value="ECO:0007669"/>
    <property type="project" value="TreeGrafter"/>
</dbReference>
<evidence type="ECO:0000256" key="4">
    <source>
        <dbReference type="ARBA" id="ARBA00023163"/>
    </source>
</evidence>
<feature type="domain" description="HTH lysR-type" evidence="5">
    <location>
        <begin position="6"/>
        <end position="63"/>
    </location>
</feature>
<evidence type="ECO:0000313" key="6">
    <source>
        <dbReference type="EMBL" id="MXU63999.1"/>
    </source>
</evidence>
<sequence>MPDRLPPLTALRAFEAAARHMSFADAAAELNVTPAALSYQIKNLEEHLGAPLFRRLNRAVELTEAGRSLQPGVAQGFESLTRAWRSVRRRRDGSVLTVTAGPAFTATWLAPRLFGFSAAHPEIELRFVATLRLLDFERDDVDVAIRFGLGGDDGFRSERLNSEALTPVMVPELAARYPTAESLRDAPLIHDESLGFLSPPPDWAAWFTAAGLEPPGSRGAHFSGADQAIASALAGGGVLMGRLSLVSGPLREGTLVAPFPLTLTIDAHYRLVTTDAVESQPAFAKFRTWLLDELARDRVSLDGRTCVHVTSIARD</sequence>
<dbReference type="FunFam" id="1.10.10.10:FF:000038">
    <property type="entry name" value="Glycine cleavage system transcriptional activator"/>
    <property type="match status" value="1"/>
</dbReference>
<evidence type="ECO:0000256" key="1">
    <source>
        <dbReference type="ARBA" id="ARBA00009437"/>
    </source>
</evidence>
<gene>
    <name evidence="6" type="primary">gcvA</name>
    <name evidence="6" type="ORF">GSH16_00970</name>
</gene>
<reference evidence="6 7" key="1">
    <citation type="submission" date="2019-12" db="EMBL/GenBank/DDBJ databases">
        <title>Strain KN286 was isolated from seawater, which was collected from Caroline Seamount in the tropical western Pacific.</title>
        <authorList>
            <person name="Wang Q."/>
        </authorList>
    </citation>
    <scope>NUCLEOTIDE SEQUENCE [LARGE SCALE GENOMIC DNA]</scope>
    <source>
        <strain evidence="6 7">KN286</strain>
    </source>
</reference>
<evidence type="ECO:0000256" key="3">
    <source>
        <dbReference type="ARBA" id="ARBA00023125"/>
    </source>
</evidence>
<dbReference type="SUPFAM" id="SSF46785">
    <property type="entry name" value="Winged helix' DNA-binding domain"/>
    <property type="match status" value="1"/>
</dbReference>
<dbReference type="Gene3D" id="1.10.10.10">
    <property type="entry name" value="Winged helix-like DNA-binding domain superfamily/Winged helix DNA-binding domain"/>
    <property type="match status" value="1"/>
</dbReference>
<dbReference type="SUPFAM" id="SSF53850">
    <property type="entry name" value="Periplasmic binding protein-like II"/>
    <property type="match status" value="1"/>
</dbReference>
<dbReference type="Proteomes" id="UP000436016">
    <property type="component" value="Unassembled WGS sequence"/>
</dbReference>
<dbReference type="Pfam" id="PF00126">
    <property type="entry name" value="HTH_1"/>
    <property type="match status" value="1"/>
</dbReference>
<organism evidence="6 7">
    <name type="scientific">Oceanomicrobium pacificus</name>
    <dbReference type="NCBI Taxonomy" id="2692916"/>
    <lineage>
        <taxon>Bacteria</taxon>
        <taxon>Pseudomonadati</taxon>
        <taxon>Pseudomonadota</taxon>
        <taxon>Alphaproteobacteria</taxon>
        <taxon>Rhodobacterales</taxon>
        <taxon>Paracoccaceae</taxon>
        <taxon>Oceanomicrobium</taxon>
    </lineage>
</organism>
<dbReference type="PANTHER" id="PTHR30537">
    <property type="entry name" value="HTH-TYPE TRANSCRIPTIONAL REGULATOR"/>
    <property type="match status" value="1"/>
</dbReference>
<dbReference type="GO" id="GO:0006351">
    <property type="term" value="P:DNA-templated transcription"/>
    <property type="evidence" value="ECO:0007669"/>
    <property type="project" value="TreeGrafter"/>
</dbReference>
<proteinExistence type="inferred from homology"/>
<dbReference type="PROSITE" id="PS50931">
    <property type="entry name" value="HTH_LYSR"/>
    <property type="match status" value="1"/>
</dbReference>
<dbReference type="GO" id="GO:0003700">
    <property type="term" value="F:DNA-binding transcription factor activity"/>
    <property type="evidence" value="ECO:0007669"/>
    <property type="project" value="InterPro"/>
</dbReference>
<evidence type="ECO:0000259" key="5">
    <source>
        <dbReference type="PROSITE" id="PS50931"/>
    </source>
</evidence>
<keyword evidence="7" id="KW-1185">Reference proteome</keyword>
<keyword evidence="4" id="KW-0804">Transcription</keyword>
<protein>
    <submittedName>
        <fullName evidence="6">Transcriptional regulator GcvA</fullName>
    </submittedName>
</protein>
<dbReference type="NCBIfam" id="NF008352">
    <property type="entry name" value="PRK11139.1"/>
    <property type="match status" value="1"/>
</dbReference>
<dbReference type="InterPro" id="IPR058163">
    <property type="entry name" value="LysR-type_TF_proteobact-type"/>
</dbReference>
<dbReference type="AlphaFoldDB" id="A0A6B0TN42"/>
<evidence type="ECO:0000256" key="2">
    <source>
        <dbReference type="ARBA" id="ARBA00023015"/>
    </source>
</evidence>
<dbReference type="Pfam" id="PF03466">
    <property type="entry name" value="LysR_substrate"/>
    <property type="match status" value="1"/>
</dbReference>
<dbReference type="RefSeq" id="WP_160851018.1">
    <property type="nucleotide sequence ID" value="NZ_WUWG01000001.1"/>
</dbReference>
<dbReference type="InterPro" id="IPR005119">
    <property type="entry name" value="LysR_subst-bd"/>
</dbReference>
<dbReference type="EMBL" id="WUWG01000001">
    <property type="protein sequence ID" value="MXU63999.1"/>
    <property type="molecule type" value="Genomic_DNA"/>
</dbReference>
<dbReference type="InterPro" id="IPR036388">
    <property type="entry name" value="WH-like_DNA-bd_sf"/>
</dbReference>
<dbReference type="PRINTS" id="PR00039">
    <property type="entry name" value="HTHLYSR"/>
</dbReference>
<comment type="similarity">
    <text evidence="1">Belongs to the LysR transcriptional regulatory family.</text>
</comment>
<dbReference type="InterPro" id="IPR036390">
    <property type="entry name" value="WH_DNA-bd_sf"/>
</dbReference>
<comment type="caution">
    <text evidence="6">The sequence shown here is derived from an EMBL/GenBank/DDBJ whole genome shotgun (WGS) entry which is preliminary data.</text>
</comment>
<dbReference type="PANTHER" id="PTHR30537:SF74">
    <property type="entry name" value="HTH-TYPE TRANSCRIPTIONAL REGULATOR TRPI"/>
    <property type="match status" value="1"/>
</dbReference>
<accession>A0A6B0TN42</accession>
<dbReference type="CDD" id="cd08432">
    <property type="entry name" value="PBP2_GcdR_TrpI_HvrB_AmpR_like"/>
    <property type="match status" value="1"/>
</dbReference>
<keyword evidence="2" id="KW-0805">Transcription regulation</keyword>